<evidence type="ECO:0000256" key="3">
    <source>
        <dbReference type="ARBA" id="ARBA00022827"/>
    </source>
</evidence>
<evidence type="ECO:0000256" key="6">
    <source>
        <dbReference type="PIRSR" id="PIRSR000350-4"/>
    </source>
</evidence>
<dbReference type="EMBL" id="PDJE01000001">
    <property type="protein sequence ID" value="PFG30908.1"/>
    <property type="molecule type" value="Genomic_DNA"/>
</dbReference>
<feature type="disulfide bond" description="Redox-active" evidence="6">
    <location>
        <begin position="41"/>
        <end position="46"/>
    </location>
</feature>
<feature type="binding site" evidence="5">
    <location>
        <position position="113"/>
    </location>
    <ligand>
        <name>FAD</name>
        <dbReference type="ChEBI" id="CHEBI:57692"/>
    </ligand>
</feature>
<dbReference type="Gene3D" id="3.30.390.30">
    <property type="match status" value="1"/>
</dbReference>
<dbReference type="InterPro" id="IPR036188">
    <property type="entry name" value="FAD/NAD-bd_sf"/>
</dbReference>
<dbReference type="Proteomes" id="UP000221369">
    <property type="component" value="Unassembled WGS sequence"/>
</dbReference>
<keyword evidence="2" id="KW-0285">Flavoprotein</keyword>
<dbReference type="Gene3D" id="3.50.50.60">
    <property type="entry name" value="FAD/NAD(P)-binding domain"/>
    <property type="match status" value="2"/>
</dbReference>
<evidence type="ECO:0000313" key="10">
    <source>
        <dbReference type="Proteomes" id="UP000221369"/>
    </source>
</evidence>
<dbReference type="InterPro" id="IPR001100">
    <property type="entry name" value="Pyr_nuc-diS_OxRdtase"/>
</dbReference>
<dbReference type="PRINTS" id="PR00368">
    <property type="entry name" value="FADPNR"/>
</dbReference>
<comment type="cofactor">
    <cofactor evidence="5">
        <name>FAD</name>
        <dbReference type="ChEBI" id="CHEBI:57692"/>
    </cofactor>
    <text evidence="5">Binds 1 FAD per subunit.</text>
</comment>
<comment type="similarity">
    <text evidence="1">Belongs to the class-I pyridine nucleotide-disulfide oxidoreductase family.</text>
</comment>
<dbReference type="GO" id="GO:0050660">
    <property type="term" value="F:flavin adenine dinucleotide binding"/>
    <property type="evidence" value="ECO:0007669"/>
    <property type="project" value="TreeGrafter"/>
</dbReference>
<evidence type="ECO:0000259" key="8">
    <source>
        <dbReference type="Pfam" id="PF07992"/>
    </source>
</evidence>
<dbReference type="RefSeq" id="WP_098407317.1">
    <property type="nucleotide sequence ID" value="NZ_PDJE01000001.1"/>
</dbReference>
<dbReference type="InterPro" id="IPR016156">
    <property type="entry name" value="FAD/NAD-linked_Rdtase_dimer_sf"/>
</dbReference>
<dbReference type="PIRSF" id="PIRSF000350">
    <property type="entry name" value="Mercury_reductase_MerA"/>
    <property type="match status" value="1"/>
</dbReference>
<name>A0A2A9DW42_9MICO</name>
<dbReference type="PANTHER" id="PTHR22912:SF151">
    <property type="entry name" value="DIHYDROLIPOYL DEHYDROGENASE, MITOCHONDRIAL"/>
    <property type="match status" value="1"/>
</dbReference>
<feature type="binding site" evidence="5">
    <location>
        <position position="305"/>
    </location>
    <ligand>
        <name>NAD(+)</name>
        <dbReference type="ChEBI" id="CHEBI:57540"/>
    </ligand>
</feature>
<dbReference type="Pfam" id="PF02852">
    <property type="entry name" value="Pyr_redox_dim"/>
    <property type="match status" value="1"/>
</dbReference>
<dbReference type="InterPro" id="IPR023753">
    <property type="entry name" value="FAD/NAD-binding_dom"/>
</dbReference>
<feature type="domain" description="FAD/NAD(P)-binding" evidence="8">
    <location>
        <begin position="4"/>
        <end position="315"/>
    </location>
</feature>
<keyword evidence="10" id="KW-1185">Reference proteome</keyword>
<feature type="binding site" evidence="5">
    <location>
        <position position="263"/>
    </location>
    <ligand>
        <name>NAD(+)</name>
        <dbReference type="ChEBI" id="CHEBI:57540"/>
    </ligand>
</feature>
<dbReference type="AlphaFoldDB" id="A0A2A9DW42"/>
<dbReference type="PANTHER" id="PTHR22912">
    <property type="entry name" value="DISULFIDE OXIDOREDUCTASE"/>
    <property type="match status" value="1"/>
</dbReference>
<dbReference type="SUPFAM" id="SSF51905">
    <property type="entry name" value="FAD/NAD(P)-binding domain"/>
    <property type="match status" value="1"/>
</dbReference>
<dbReference type="InterPro" id="IPR050151">
    <property type="entry name" value="Class-I_Pyr_Nuc-Dis_Oxidored"/>
</dbReference>
<keyword evidence="4 5" id="KW-0520">NAD</keyword>
<accession>A0A2A9DW42</accession>
<protein>
    <submittedName>
        <fullName evidence="9">Dihydrolipoamide dehydrogenase</fullName>
    </submittedName>
</protein>
<reference evidence="9 10" key="1">
    <citation type="submission" date="2017-10" db="EMBL/GenBank/DDBJ databases">
        <title>Sequencing the genomes of 1000 actinobacteria strains.</title>
        <authorList>
            <person name="Klenk H.-P."/>
        </authorList>
    </citation>
    <scope>NUCLEOTIDE SEQUENCE [LARGE SCALE GENOMIC DNA]</scope>
    <source>
        <strain evidence="9 10">DSM 21798</strain>
    </source>
</reference>
<evidence type="ECO:0000313" key="9">
    <source>
        <dbReference type="EMBL" id="PFG30908.1"/>
    </source>
</evidence>
<proteinExistence type="inferred from homology"/>
<evidence type="ECO:0000259" key="7">
    <source>
        <dbReference type="Pfam" id="PF02852"/>
    </source>
</evidence>
<evidence type="ECO:0000256" key="2">
    <source>
        <dbReference type="ARBA" id="ARBA00022630"/>
    </source>
</evidence>
<dbReference type="SUPFAM" id="SSF55424">
    <property type="entry name" value="FAD/NAD-linked reductases, dimerisation (C-terminal) domain"/>
    <property type="match status" value="1"/>
</dbReference>
<evidence type="ECO:0000256" key="5">
    <source>
        <dbReference type="PIRSR" id="PIRSR000350-3"/>
    </source>
</evidence>
<dbReference type="Pfam" id="PF07992">
    <property type="entry name" value="Pyr_redox_2"/>
    <property type="match status" value="1"/>
</dbReference>
<feature type="domain" description="Pyridine nucleotide-disulphide oxidoreductase dimerisation" evidence="7">
    <location>
        <begin position="353"/>
        <end position="459"/>
    </location>
</feature>
<sequence>MSEYDVVVIGAGPVGENVADYATQAGLSCVIVEQEKVGGECSYRACIPSKALLRPGAARAGALAVDGAAQSVVRGLDVAAVLARRDSFTGKGDDSGQVSWLEDAGIALVRGSGRLTGERTVEVTAVETTTLTARVAVAVCTGSVANVPDLPGIDDVEIWTSRDATVAEEVPDSLAIVGGGVVAAELATAFTSLGSNVTVIARSGLLTGHEPFAGDAVAKRLRSAGADVRIADVEALSRTERGAMLQLSTGETVTADRVLMATGRNPGTSDLGFDAVGLTPGDWIDVDETMLVKDVPGDWLYAAGDVNHRALLTHQGKYQARAAAAAIAARASGDVPDTRPWSETTATADHDAVPSVVFSSPQVASVGMTDAAARKAGRSVRTIDIDLGSVAGAALHADGYEGTLRAVIDTERHIVLGATLVGDDVAEMLHAATIAVVGEVPLHRLWHAVPAFPTMSEAWLRVLEKARQAEAE</sequence>
<dbReference type="GO" id="GO:0004148">
    <property type="term" value="F:dihydrolipoyl dehydrogenase (NADH) activity"/>
    <property type="evidence" value="ECO:0007669"/>
    <property type="project" value="TreeGrafter"/>
</dbReference>
<feature type="binding site" evidence="5">
    <location>
        <position position="50"/>
    </location>
    <ligand>
        <name>FAD</name>
        <dbReference type="ChEBI" id="CHEBI:57692"/>
    </ligand>
</feature>
<evidence type="ECO:0000256" key="1">
    <source>
        <dbReference type="ARBA" id="ARBA00007532"/>
    </source>
</evidence>
<feature type="binding site" evidence="5">
    <location>
        <begin position="178"/>
        <end position="185"/>
    </location>
    <ligand>
        <name>NAD(+)</name>
        <dbReference type="ChEBI" id="CHEBI:57540"/>
    </ligand>
</feature>
<dbReference type="PRINTS" id="PR00411">
    <property type="entry name" value="PNDRDTASEI"/>
</dbReference>
<keyword evidence="5" id="KW-0547">Nucleotide-binding</keyword>
<gene>
    <name evidence="9" type="ORF">ATJ78_1851</name>
</gene>
<feature type="binding site" evidence="5">
    <location>
        <begin position="141"/>
        <end position="143"/>
    </location>
    <ligand>
        <name>FAD</name>
        <dbReference type="ChEBI" id="CHEBI:57692"/>
    </ligand>
</feature>
<dbReference type="GO" id="GO:0006103">
    <property type="term" value="P:2-oxoglutarate metabolic process"/>
    <property type="evidence" value="ECO:0007669"/>
    <property type="project" value="TreeGrafter"/>
</dbReference>
<organism evidence="9 10">
    <name type="scientific">Paramicrobacterium agarici</name>
    <dbReference type="NCBI Taxonomy" id="630514"/>
    <lineage>
        <taxon>Bacteria</taxon>
        <taxon>Bacillati</taxon>
        <taxon>Actinomycetota</taxon>
        <taxon>Actinomycetes</taxon>
        <taxon>Micrococcales</taxon>
        <taxon>Microbacteriaceae</taxon>
        <taxon>Paramicrobacterium</taxon>
    </lineage>
</organism>
<comment type="caution">
    <text evidence="9">The sequence shown here is derived from an EMBL/GenBank/DDBJ whole genome shotgun (WGS) entry which is preliminary data.</text>
</comment>
<keyword evidence="3 5" id="KW-0274">FAD</keyword>
<dbReference type="InterPro" id="IPR004099">
    <property type="entry name" value="Pyr_nucl-diS_OxRdtase_dimer"/>
</dbReference>
<evidence type="ECO:0000256" key="4">
    <source>
        <dbReference type="ARBA" id="ARBA00023027"/>
    </source>
</evidence>